<proteinExistence type="predicted"/>
<reference evidence="2 3" key="1">
    <citation type="submission" date="2020-09" db="EMBL/GenBank/DDBJ databases">
        <title>De no assembly of potato wild relative species, Solanum commersonii.</title>
        <authorList>
            <person name="Cho K."/>
        </authorList>
    </citation>
    <scope>NUCLEOTIDE SEQUENCE [LARGE SCALE GENOMIC DNA]</scope>
    <source>
        <strain evidence="2">LZ3.2</strain>
        <tissue evidence="2">Leaf</tissue>
    </source>
</reference>
<keyword evidence="3" id="KW-1185">Reference proteome</keyword>
<dbReference type="EMBL" id="JACXVP010000009">
    <property type="protein sequence ID" value="KAG5587555.1"/>
    <property type="molecule type" value="Genomic_DNA"/>
</dbReference>
<dbReference type="AlphaFoldDB" id="A0A9J5XGS5"/>
<feature type="compositionally biased region" description="Basic and acidic residues" evidence="1">
    <location>
        <begin position="34"/>
        <end position="49"/>
    </location>
</feature>
<comment type="caution">
    <text evidence="2">The sequence shown here is derived from an EMBL/GenBank/DDBJ whole genome shotgun (WGS) entry which is preliminary data.</text>
</comment>
<evidence type="ECO:0000313" key="2">
    <source>
        <dbReference type="EMBL" id="KAG5587555.1"/>
    </source>
</evidence>
<gene>
    <name evidence="2" type="ORF">H5410_047989</name>
</gene>
<evidence type="ECO:0000313" key="3">
    <source>
        <dbReference type="Proteomes" id="UP000824120"/>
    </source>
</evidence>
<dbReference type="OrthoDB" id="1326213at2759"/>
<feature type="compositionally biased region" description="Polar residues" evidence="1">
    <location>
        <begin position="86"/>
        <end position="97"/>
    </location>
</feature>
<name>A0A9J5XGS5_SOLCO</name>
<dbReference type="Proteomes" id="UP000824120">
    <property type="component" value="Chromosome 9"/>
</dbReference>
<organism evidence="2 3">
    <name type="scientific">Solanum commersonii</name>
    <name type="common">Commerson's wild potato</name>
    <name type="synonym">Commerson's nightshade</name>
    <dbReference type="NCBI Taxonomy" id="4109"/>
    <lineage>
        <taxon>Eukaryota</taxon>
        <taxon>Viridiplantae</taxon>
        <taxon>Streptophyta</taxon>
        <taxon>Embryophyta</taxon>
        <taxon>Tracheophyta</taxon>
        <taxon>Spermatophyta</taxon>
        <taxon>Magnoliopsida</taxon>
        <taxon>eudicotyledons</taxon>
        <taxon>Gunneridae</taxon>
        <taxon>Pentapetalae</taxon>
        <taxon>asterids</taxon>
        <taxon>lamiids</taxon>
        <taxon>Solanales</taxon>
        <taxon>Solanaceae</taxon>
        <taxon>Solanoideae</taxon>
        <taxon>Solaneae</taxon>
        <taxon>Solanum</taxon>
    </lineage>
</organism>
<evidence type="ECO:0000256" key="1">
    <source>
        <dbReference type="SAM" id="MobiDB-lite"/>
    </source>
</evidence>
<sequence>MRPTGSAPIDKGKGVASASDTYAQTLLDLSEDRLVPDTDRIDTSLRRDSPTNNIITSPSSGEEKYGEHSYYQDAQNSNEDDDSGMSFDSITLYNLDT</sequence>
<feature type="region of interest" description="Disordered" evidence="1">
    <location>
        <begin position="34"/>
        <end position="97"/>
    </location>
</feature>
<accession>A0A9J5XGS5</accession>
<protein>
    <submittedName>
        <fullName evidence="2">Uncharacterized protein</fullName>
    </submittedName>
</protein>
<feature type="compositionally biased region" description="Polar residues" evidence="1">
    <location>
        <begin position="50"/>
        <end position="60"/>
    </location>
</feature>